<dbReference type="InterPro" id="IPR036627">
    <property type="entry name" value="CobW-likC_sf"/>
</dbReference>
<dbReference type="Pfam" id="PF02492">
    <property type="entry name" value="cobW"/>
    <property type="match status" value="1"/>
</dbReference>
<dbReference type="GO" id="GO:0016787">
    <property type="term" value="F:hydrolase activity"/>
    <property type="evidence" value="ECO:0007669"/>
    <property type="project" value="UniProtKB-KW"/>
</dbReference>
<dbReference type="Proteomes" id="UP000265955">
    <property type="component" value="Unassembled WGS sequence"/>
</dbReference>
<dbReference type="OrthoDB" id="9808822at2"/>
<reference evidence="9" key="1">
    <citation type="submission" date="2018-09" db="EMBL/GenBank/DDBJ databases">
        <authorList>
            <person name="Zhu H."/>
        </authorList>
    </citation>
    <scope>NUCLEOTIDE SEQUENCE [LARGE SCALE GENOMIC DNA]</scope>
    <source>
        <strain evidence="9">K1R23-30</strain>
    </source>
</reference>
<evidence type="ECO:0000313" key="8">
    <source>
        <dbReference type="EMBL" id="RJF92845.1"/>
    </source>
</evidence>
<dbReference type="Pfam" id="PF07683">
    <property type="entry name" value="CobW_C"/>
    <property type="match status" value="1"/>
</dbReference>
<dbReference type="InterPro" id="IPR051316">
    <property type="entry name" value="Zinc-reg_GTPase_activator"/>
</dbReference>
<dbReference type="SUPFAM" id="SSF90002">
    <property type="entry name" value="Hypothetical protein YjiA, C-terminal domain"/>
    <property type="match status" value="1"/>
</dbReference>
<proteinExistence type="inferred from homology"/>
<feature type="domain" description="CobW C-terminal" evidence="7">
    <location>
        <begin position="262"/>
        <end position="355"/>
    </location>
</feature>
<evidence type="ECO:0000256" key="6">
    <source>
        <dbReference type="ARBA" id="ARBA00049117"/>
    </source>
</evidence>
<keyword evidence="2" id="KW-0378">Hydrolase</keyword>
<organism evidence="8 9">
    <name type="scientific">Noviherbaspirillum saxi</name>
    <dbReference type="NCBI Taxonomy" id="2320863"/>
    <lineage>
        <taxon>Bacteria</taxon>
        <taxon>Pseudomonadati</taxon>
        <taxon>Pseudomonadota</taxon>
        <taxon>Betaproteobacteria</taxon>
        <taxon>Burkholderiales</taxon>
        <taxon>Oxalobacteraceae</taxon>
        <taxon>Noviherbaspirillum</taxon>
    </lineage>
</organism>
<dbReference type="PANTHER" id="PTHR13748:SF62">
    <property type="entry name" value="COBW DOMAIN-CONTAINING PROTEIN"/>
    <property type="match status" value="1"/>
</dbReference>
<sequence>MTSSAPSVTRQVPVTILTGFLGSGKTTLLNYILTQKHGHRIAVIENEFGEVDVDSDLVLTSDEEIYQMTNGCICCVVDVRTDLVRILQKLLSQSEKFDHILVETSGLADPTPVAATFFMDNDVARQVSLDGVVTLVDAVHIESHLDDPMLQGMDNQAVDQIVAADRIIINKTDLVDAATVAALAVRIRKINEGAQILRSSHAKVDLTAILGIGGFSSSSPIVADPHFLDEHDHVCDDSCGHDHDHDDGHAHADHGHMHDPSVASVSLVFDRPFDRQRLSDYVHGLVAVHGDDIFRLKGIIEIEGDSRRYVLQGVHRILELKPADAWESSTRTSKFVFIGRNLDRSELHSALLECVDAAIATV</sequence>
<dbReference type="InterPro" id="IPR027417">
    <property type="entry name" value="P-loop_NTPase"/>
</dbReference>
<dbReference type="Gene3D" id="3.40.50.300">
    <property type="entry name" value="P-loop containing nucleotide triphosphate hydrolases"/>
    <property type="match status" value="1"/>
</dbReference>
<dbReference type="CDD" id="cd03112">
    <property type="entry name" value="CobW-like"/>
    <property type="match status" value="1"/>
</dbReference>
<dbReference type="AlphaFoldDB" id="A0A3A3FNC3"/>
<evidence type="ECO:0000256" key="4">
    <source>
        <dbReference type="ARBA" id="ARBA00034320"/>
    </source>
</evidence>
<keyword evidence="1" id="KW-0547">Nucleotide-binding</keyword>
<comment type="function">
    <text evidence="5">Zinc chaperone that directly transfers zinc cofactor to target proteins, thereby activating them. Zinc is transferred from the CXCC motif in the GTPase domain to the zinc binding site in target proteins in a process requiring GTP hydrolysis.</text>
</comment>
<protein>
    <submittedName>
        <fullName evidence="8">GTP-binding protein</fullName>
    </submittedName>
</protein>
<evidence type="ECO:0000256" key="5">
    <source>
        <dbReference type="ARBA" id="ARBA00045658"/>
    </source>
</evidence>
<dbReference type="GO" id="GO:0000166">
    <property type="term" value="F:nucleotide binding"/>
    <property type="evidence" value="ECO:0007669"/>
    <property type="project" value="UniProtKB-KW"/>
</dbReference>
<keyword evidence="9" id="KW-1185">Reference proteome</keyword>
<evidence type="ECO:0000256" key="1">
    <source>
        <dbReference type="ARBA" id="ARBA00022741"/>
    </source>
</evidence>
<gene>
    <name evidence="8" type="ORF">D3871_29360</name>
</gene>
<comment type="similarity">
    <text evidence="4">Belongs to the SIMIBI class G3E GTPase family. ZNG1 subfamily.</text>
</comment>
<dbReference type="InterPro" id="IPR011629">
    <property type="entry name" value="CobW-like_C"/>
</dbReference>
<comment type="catalytic activity">
    <reaction evidence="6">
        <text>GTP + H2O = GDP + phosphate + H(+)</text>
        <dbReference type="Rhea" id="RHEA:19669"/>
        <dbReference type="ChEBI" id="CHEBI:15377"/>
        <dbReference type="ChEBI" id="CHEBI:15378"/>
        <dbReference type="ChEBI" id="CHEBI:37565"/>
        <dbReference type="ChEBI" id="CHEBI:43474"/>
        <dbReference type="ChEBI" id="CHEBI:58189"/>
    </reaction>
    <physiologicalReaction direction="left-to-right" evidence="6">
        <dbReference type="Rhea" id="RHEA:19670"/>
    </physiologicalReaction>
</comment>
<dbReference type="InterPro" id="IPR003495">
    <property type="entry name" value="CobW/HypB/UreG_nucleotide-bd"/>
</dbReference>
<dbReference type="SUPFAM" id="SSF52540">
    <property type="entry name" value="P-loop containing nucleoside triphosphate hydrolases"/>
    <property type="match status" value="1"/>
</dbReference>
<dbReference type="Gene3D" id="3.30.1220.10">
    <property type="entry name" value="CobW-like, C-terminal domain"/>
    <property type="match status" value="1"/>
</dbReference>
<accession>A0A3A3FNC3</accession>
<evidence type="ECO:0000256" key="3">
    <source>
        <dbReference type="ARBA" id="ARBA00023186"/>
    </source>
</evidence>
<name>A0A3A3FNC3_9BURK</name>
<evidence type="ECO:0000313" key="9">
    <source>
        <dbReference type="Proteomes" id="UP000265955"/>
    </source>
</evidence>
<dbReference type="PANTHER" id="PTHR13748">
    <property type="entry name" value="COBW-RELATED"/>
    <property type="match status" value="1"/>
</dbReference>
<evidence type="ECO:0000256" key="2">
    <source>
        <dbReference type="ARBA" id="ARBA00022801"/>
    </source>
</evidence>
<dbReference type="GO" id="GO:0005737">
    <property type="term" value="C:cytoplasm"/>
    <property type="evidence" value="ECO:0007669"/>
    <property type="project" value="TreeGrafter"/>
</dbReference>
<keyword evidence="3" id="KW-0143">Chaperone</keyword>
<dbReference type="SMART" id="SM00833">
    <property type="entry name" value="CobW_C"/>
    <property type="match status" value="1"/>
</dbReference>
<evidence type="ECO:0000259" key="7">
    <source>
        <dbReference type="SMART" id="SM00833"/>
    </source>
</evidence>
<dbReference type="EMBL" id="QYUO01000003">
    <property type="protein sequence ID" value="RJF92845.1"/>
    <property type="molecule type" value="Genomic_DNA"/>
</dbReference>
<comment type="caution">
    <text evidence="8">The sequence shown here is derived from an EMBL/GenBank/DDBJ whole genome shotgun (WGS) entry which is preliminary data.</text>
</comment>